<dbReference type="Gene3D" id="2.130.10.10">
    <property type="entry name" value="YVTN repeat-like/Quinoprotein amine dehydrogenase"/>
    <property type="match status" value="1"/>
</dbReference>
<dbReference type="EMBL" id="KN780198">
    <property type="protein sequence ID" value="KIH44118.1"/>
    <property type="molecule type" value="Genomic_DNA"/>
</dbReference>
<dbReference type="SUPFAM" id="SSF50998">
    <property type="entry name" value="Quinoprotein alcohol dehydrogenase-like"/>
    <property type="match status" value="1"/>
</dbReference>
<dbReference type="AlphaFoldDB" id="A0A0C2BK11"/>
<reference evidence="2 3" key="1">
    <citation type="submission" date="2013-12" db="EMBL/GenBank/DDBJ databases">
        <title>Draft genome of the parsitic nematode Ancylostoma duodenale.</title>
        <authorList>
            <person name="Mitreva M."/>
        </authorList>
    </citation>
    <scope>NUCLEOTIDE SEQUENCE [LARGE SCALE GENOMIC DNA]</scope>
    <source>
        <strain evidence="2 3">Zhejiang</strain>
    </source>
</reference>
<dbReference type="InterPro" id="IPR011047">
    <property type="entry name" value="Quinoprotein_ADH-like_sf"/>
</dbReference>
<feature type="non-terminal residue" evidence="2">
    <location>
        <position position="154"/>
    </location>
</feature>
<dbReference type="PANTHER" id="PTHR13211">
    <property type="entry name" value="TELOMERASE CAJAL BODY PROTEIN 1"/>
    <property type="match status" value="1"/>
</dbReference>
<proteinExistence type="predicted"/>
<evidence type="ECO:0008006" key="4">
    <source>
        <dbReference type="Google" id="ProtNLM"/>
    </source>
</evidence>
<dbReference type="GO" id="GO:0003723">
    <property type="term" value="F:RNA binding"/>
    <property type="evidence" value="ECO:0007669"/>
    <property type="project" value="TreeGrafter"/>
</dbReference>
<protein>
    <recommendedName>
        <fullName evidence="4">WD domain, G-beta repeat protein</fullName>
    </recommendedName>
</protein>
<evidence type="ECO:0000256" key="1">
    <source>
        <dbReference type="SAM" id="MobiDB-lite"/>
    </source>
</evidence>
<organism evidence="2 3">
    <name type="scientific">Ancylostoma duodenale</name>
    <dbReference type="NCBI Taxonomy" id="51022"/>
    <lineage>
        <taxon>Eukaryota</taxon>
        <taxon>Metazoa</taxon>
        <taxon>Ecdysozoa</taxon>
        <taxon>Nematoda</taxon>
        <taxon>Chromadorea</taxon>
        <taxon>Rhabditida</taxon>
        <taxon>Rhabditina</taxon>
        <taxon>Rhabditomorpha</taxon>
        <taxon>Strongyloidea</taxon>
        <taxon>Ancylostomatidae</taxon>
        <taxon>Ancylostomatinae</taxon>
        <taxon>Ancylostoma</taxon>
    </lineage>
</organism>
<name>A0A0C2BK11_9BILA</name>
<dbReference type="InterPro" id="IPR051150">
    <property type="entry name" value="SWT21/TCAB1_mRNA_Telomere"/>
</dbReference>
<evidence type="ECO:0000313" key="2">
    <source>
        <dbReference type="EMBL" id="KIH44118.1"/>
    </source>
</evidence>
<dbReference type="GO" id="GO:0015030">
    <property type="term" value="C:Cajal body"/>
    <property type="evidence" value="ECO:0007669"/>
    <property type="project" value="TreeGrafter"/>
</dbReference>
<dbReference type="PANTHER" id="PTHR13211:SF0">
    <property type="entry name" value="TELOMERASE CAJAL BODY PROTEIN 1"/>
    <property type="match status" value="1"/>
</dbReference>
<dbReference type="GO" id="GO:0030576">
    <property type="term" value="P:Cajal body organization"/>
    <property type="evidence" value="ECO:0007669"/>
    <property type="project" value="TreeGrafter"/>
</dbReference>
<dbReference type="Proteomes" id="UP000054047">
    <property type="component" value="Unassembled WGS sequence"/>
</dbReference>
<feature type="region of interest" description="Disordered" evidence="1">
    <location>
        <begin position="124"/>
        <end position="154"/>
    </location>
</feature>
<keyword evidence="3" id="KW-1185">Reference proteome</keyword>
<evidence type="ECO:0000313" key="3">
    <source>
        <dbReference type="Proteomes" id="UP000054047"/>
    </source>
</evidence>
<gene>
    <name evidence="2" type="ORF">ANCDUO_25867</name>
</gene>
<dbReference type="InterPro" id="IPR015943">
    <property type="entry name" value="WD40/YVTN_repeat-like_dom_sf"/>
</dbReference>
<accession>A0A0C2BK11</accession>
<dbReference type="OrthoDB" id="239865at2759"/>
<sequence length="154" mass="17264">MFSTESPGITDMQYSYDGQRLFLAPRKCDEILCYDMRMPGTLMFKMLRPFTTNQRACFDVDSVGRYLFSGTSDGQLVVFDLNDAATEMTPIFSRKAVDCSVPCVSVHDAKIPLVALGTGERVFPTPRLSAGSEASSDSSDSEEERSSYRRRRRD</sequence>